<keyword evidence="2" id="KW-1185">Reference proteome</keyword>
<proteinExistence type="predicted"/>
<gene>
    <name evidence="1" type="ORF">L6452_19687</name>
</gene>
<reference evidence="1 2" key="2">
    <citation type="journal article" date="2022" name="Mol. Ecol. Resour.">
        <title>The genomes of chicory, endive, great burdock and yacon provide insights into Asteraceae paleo-polyploidization history and plant inulin production.</title>
        <authorList>
            <person name="Fan W."/>
            <person name="Wang S."/>
            <person name="Wang H."/>
            <person name="Wang A."/>
            <person name="Jiang F."/>
            <person name="Liu H."/>
            <person name="Zhao H."/>
            <person name="Xu D."/>
            <person name="Zhang Y."/>
        </authorList>
    </citation>
    <scope>NUCLEOTIDE SEQUENCE [LARGE SCALE GENOMIC DNA]</scope>
    <source>
        <strain evidence="2">cv. Niubang</strain>
    </source>
</reference>
<protein>
    <submittedName>
        <fullName evidence="1">Uncharacterized protein</fullName>
    </submittedName>
</protein>
<dbReference type="EMBL" id="CM042052">
    <property type="protein sequence ID" value="KAI3718803.1"/>
    <property type="molecule type" value="Genomic_DNA"/>
</dbReference>
<dbReference type="Proteomes" id="UP001055879">
    <property type="component" value="Linkage Group LG06"/>
</dbReference>
<sequence>MAAPADQGPPPLPHRRPRVRETLQSLDTPFQHAKSETFSMQRKQRPLKLFKENGYGEQIVKSTSLKTFKPYRPDTPTTATCGA</sequence>
<evidence type="ECO:0000313" key="2">
    <source>
        <dbReference type="Proteomes" id="UP001055879"/>
    </source>
</evidence>
<organism evidence="1 2">
    <name type="scientific">Arctium lappa</name>
    <name type="common">Greater burdock</name>
    <name type="synonym">Lappa major</name>
    <dbReference type="NCBI Taxonomy" id="4217"/>
    <lineage>
        <taxon>Eukaryota</taxon>
        <taxon>Viridiplantae</taxon>
        <taxon>Streptophyta</taxon>
        <taxon>Embryophyta</taxon>
        <taxon>Tracheophyta</taxon>
        <taxon>Spermatophyta</taxon>
        <taxon>Magnoliopsida</taxon>
        <taxon>eudicotyledons</taxon>
        <taxon>Gunneridae</taxon>
        <taxon>Pentapetalae</taxon>
        <taxon>asterids</taxon>
        <taxon>campanulids</taxon>
        <taxon>Asterales</taxon>
        <taxon>Asteraceae</taxon>
        <taxon>Carduoideae</taxon>
        <taxon>Cardueae</taxon>
        <taxon>Arctiinae</taxon>
        <taxon>Arctium</taxon>
    </lineage>
</organism>
<accession>A0ACB9BB35</accession>
<name>A0ACB9BB35_ARCLA</name>
<reference evidence="2" key="1">
    <citation type="journal article" date="2022" name="Mol. Ecol. Resour.">
        <title>The genomes of chicory, endive, great burdock and yacon provide insights into Asteraceae palaeo-polyploidization history and plant inulin production.</title>
        <authorList>
            <person name="Fan W."/>
            <person name="Wang S."/>
            <person name="Wang H."/>
            <person name="Wang A."/>
            <person name="Jiang F."/>
            <person name="Liu H."/>
            <person name="Zhao H."/>
            <person name="Xu D."/>
            <person name="Zhang Y."/>
        </authorList>
    </citation>
    <scope>NUCLEOTIDE SEQUENCE [LARGE SCALE GENOMIC DNA]</scope>
    <source>
        <strain evidence="2">cv. Niubang</strain>
    </source>
</reference>
<comment type="caution">
    <text evidence="1">The sequence shown here is derived from an EMBL/GenBank/DDBJ whole genome shotgun (WGS) entry which is preliminary data.</text>
</comment>
<evidence type="ECO:0000313" key="1">
    <source>
        <dbReference type="EMBL" id="KAI3718803.1"/>
    </source>
</evidence>